<protein>
    <recommendedName>
        <fullName evidence="2">AsmA-like C-terminal domain-containing protein</fullName>
    </recommendedName>
</protein>
<proteinExistence type="predicted"/>
<dbReference type="EMBL" id="BARW01012023">
    <property type="protein sequence ID" value="GAI79517.1"/>
    <property type="molecule type" value="Genomic_DNA"/>
</dbReference>
<evidence type="ECO:0000313" key="1">
    <source>
        <dbReference type="EMBL" id="GAI79517.1"/>
    </source>
</evidence>
<comment type="caution">
    <text evidence="1">The sequence shown here is derived from an EMBL/GenBank/DDBJ whole genome shotgun (WGS) entry which is preliminary data.</text>
</comment>
<gene>
    <name evidence="1" type="ORF">S12H4_22881</name>
</gene>
<dbReference type="AlphaFoldDB" id="X1RFP3"/>
<feature type="non-terminal residue" evidence="1">
    <location>
        <position position="1"/>
    </location>
</feature>
<reference evidence="1" key="1">
    <citation type="journal article" date="2014" name="Front. Microbiol.">
        <title>High frequency of phylogenetically diverse reductive dehalogenase-homologous genes in deep subseafloor sedimentary metagenomes.</title>
        <authorList>
            <person name="Kawai M."/>
            <person name="Futagami T."/>
            <person name="Toyoda A."/>
            <person name="Takaki Y."/>
            <person name="Nishi S."/>
            <person name="Hori S."/>
            <person name="Arai W."/>
            <person name="Tsubouchi T."/>
            <person name="Morono Y."/>
            <person name="Uchiyama I."/>
            <person name="Ito T."/>
            <person name="Fujiyama A."/>
            <person name="Inagaki F."/>
            <person name="Takami H."/>
        </authorList>
    </citation>
    <scope>NUCLEOTIDE SEQUENCE</scope>
    <source>
        <strain evidence="1">Expedition CK06-06</strain>
    </source>
</reference>
<evidence type="ECO:0008006" key="2">
    <source>
        <dbReference type="Google" id="ProtNLM"/>
    </source>
</evidence>
<sequence>DLVEEAKKYLSLSIDFPLEGSSNLEIEVSGLENNFQLNGKLSTKEGNIGGYDFLNLSAGFNYDSGEIHVKEVKAEVAGGQIKGTGGVNLSKKLPEYTFSFDFSRFDTQSDLLKPLFSNYLKNGLLSGKIDLKGIIAEGEDTNLTAKIKVEDNELGDFLLQAEGTIAKDNFMDLKLKAEEINLKGLGQTLNYKEIEGQAGFIGTLSGLLENPKIKGKIEVR</sequence>
<feature type="non-terminal residue" evidence="1">
    <location>
        <position position="220"/>
    </location>
</feature>
<organism evidence="1">
    <name type="scientific">marine sediment metagenome</name>
    <dbReference type="NCBI Taxonomy" id="412755"/>
    <lineage>
        <taxon>unclassified sequences</taxon>
        <taxon>metagenomes</taxon>
        <taxon>ecological metagenomes</taxon>
    </lineage>
</organism>
<accession>X1RFP3</accession>
<name>X1RFP3_9ZZZZ</name>